<proteinExistence type="predicted"/>
<dbReference type="InParanoid" id="A0A6P6DZ90"/>
<organism evidence="2 3">
    <name type="scientific">Octodon degus</name>
    <name type="common">Degu</name>
    <name type="synonym">Sciurus degus</name>
    <dbReference type="NCBI Taxonomy" id="10160"/>
    <lineage>
        <taxon>Eukaryota</taxon>
        <taxon>Metazoa</taxon>
        <taxon>Chordata</taxon>
        <taxon>Craniata</taxon>
        <taxon>Vertebrata</taxon>
        <taxon>Euteleostomi</taxon>
        <taxon>Mammalia</taxon>
        <taxon>Eutheria</taxon>
        <taxon>Euarchontoglires</taxon>
        <taxon>Glires</taxon>
        <taxon>Rodentia</taxon>
        <taxon>Hystricomorpha</taxon>
        <taxon>Octodontidae</taxon>
        <taxon>Octodon</taxon>
    </lineage>
</organism>
<evidence type="ECO:0000256" key="1">
    <source>
        <dbReference type="SAM" id="MobiDB-lite"/>
    </source>
</evidence>
<gene>
    <name evidence="3" type="primary">LOC111815167</name>
</gene>
<reference evidence="3" key="1">
    <citation type="submission" date="2025-08" db="UniProtKB">
        <authorList>
            <consortium name="RefSeq"/>
        </authorList>
    </citation>
    <scope>IDENTIFICATION</scope>
</reference>
<feature type="compositionally biased region" description="Polar residues" evidence="1">
    <location>
        <begin position="156"/>
        <end position="167"/>
    </location>
</feature>
<protein>
    <submittedName>
        <fullName evidence="3">Uncharacterized protein LOC111815167</fullName>
    </submittedName>
</protein>
<accession>A0A6P6DZ90</accession>
<sequence length="299" mass="33270">MRTDYGRACKVSKEERHWRLILVVQELQPENAILKFYKHFNIHYYHLFLCETLPEFPGCSSVLLGHFWRPVGGSTPSRDFDLGFANSSQRPASCPLLPRVSHPRWPLRGSQPQGRPELRGAAARKTRSPESPPVRLLVAPLWACAARLEVAASGLQLQTSRQRSSAVSPGREEGRRAGGRAGTVLARDSPSSSERDFAAALSSARDPEGAGQVGSPSCRRPSARLAAPRGPEKPEIELRPLCLPGKLFLHWFSRVDTEDRFLLTDLYSTDLEATCNIFLIGLKWRLMKWSSSSLSRTGD</sequence>
<name>A0A6P6DZ90_OCTDE</name>
<feature type="region of interest" description="Disordered" evidence="1">
    <location>
        <begin position="99"/>
        <end position="131"/>
    </location>
</feature>
<keyword evidence="2" id="KW-1185">Reference proteome</keyword>
<feature type="region of interest" description="Disordered" evidence="1">
    <location>
        <begin position="156"/>
        <end position="231"/>
    </location>
</feature>
<dbReference type="GeneID" id="111815167"/>
<dbReference type="AlphaFoldDB" id="A0A6P6DZ90"/>
<dbReference type="Proteomes" id="UP000515203">
    <property type="component" value="Unplaced"/>
</dbReference>
<dbReference type="RefSeq" id="XP_023565237.1">
    <property type="nucleotide sequence ID" value="XM_023709469.1"/>
</dbReference>
<evidence type="ECO:0000313" key="2">
    <source>
        <dbReference type="Proteomes" id="UP000515203"/>
    </source>
</evidence>
<evidence type="ECO:0000313" key="3">
    <source>
        <dbReference type="RefSeq" id="XP_023565237.1"/>
    </source>
</evidence>